<proteinExistence type="predicted"/>
<dbReference type="RefSeq" id="WP_021842021.1">
    <property type="nucleotide sequence ID" value="NZ_CYXT01000017.1"/>
</dbReference>
<dbReference type="EMBL" id="CYXT01000017">
    <property type="protein sequence ID" value="CUN03169.1"/>
    <property type="molecule type" value="Genomic_DNA"/>
</dbReference>
<gene>
    <name evidence="1" type="ORF">ERS852425_02164</name>
</gene>
<dbReference type="Proteomes" id="UP000095598">
    <property type="component" value="Unassembled WGS sequence"/>
</dbReference>
<sequence>MFLVICYAVHEKKLAGVYQFHSQDEAFACMEMDVKNTYDEEIANSGNSMDDIDFDIDETKGIVTDHAADCCWTWEVVEI</sequence>
<accession>A0A173TLW9</accession>
<reference evidence="1 2" key="1">
    <citation type="submission" date="2015-09" db="EMBL/GenBank/DDBJ databases">
        <authorList>
            <consortium name="Pathogen Informatics"/>
        </authorList>
    </citation>
    <scope>NUCLEOTIDE SEQUENCE [LARGE SCALE GENOMIC DNA]</scope>
    <source>
        <strain evidence="1 2">2789STDY5608868</strain>
    </source>
</reference>
<organism evidence="1 2">
    <name type="scientific">Anaerostipes hadrus</name>
    <dbReference type="NCBI Taxonomy" id="649756"/>
    <lineage>
        <taxon>Bacteria</taxon>
        <taxon>Bacillati</taxon>
        <taxon>Bacillota</taxon>
        <taxon>Clostridia</taxon>
        <taxon>Lachnospirales</taxon>
        <taxon>Lachnospiraceae</taxon>
        <taxon>Anaerostipes</taxon>
    </lineage>
</organism>
<name>A0A173TLW9_ANAHA</name>
<protein>
    <submittedName>
        <fullName evidence="1">Uncharacterized protein</fullName>
    </submittedName>
</protein>
<evidence type="ECO:0000313" key="1">
    <source>
        <dbReference type="EMBL" id="CUN03169.1"/>
    </source>
</evidence>
<evidence type="ECO:0000313" key="2">
    <source>
        <dbReference type="Proteomes" id="UP000095598"/>
    </source>
</evidence>
<dbReference type="AlphaFoldDB" id="A0A173TLW9"/>